<dbReference type="Pfam" id="PF13305">
    <property type="entry name" value="TetR_C_33"/>
    <property type="match status" value="1"/>
</dbReference>
<reference evidence="6 9" key="2">
    <citation type="submission" date="2018-01" db="EMBL/GenBank/DDBJ databases">
        <title>Complete genome sequence of Caulobacter flavus RHGG3.</title>
        <authorList>
            <person name="Yang E."/>
        </authorList>
    </citation>
    <scope>NUCLEOTIDE SEQUENCE [LARGE SCALE GENOMIC DNA]</scope>
    <source>
        <strain evidence="6 9">RHGG3</strain>
    </source>
</reference>
<evidence type="ECO:0000259" key="5">
    <source>
        <dbReference type="PROSITE" id="PS50977"/>
    </source>
</evidence>
<feature type="domain" description="HTH tetR-type" evidence="5">
    <location>
        <begin position="17"/>
        <end position="77"/>
    </location>
</feature>
<dbReference type="PRINTS" id="PR00455">
    <property type="entry name" value="HTHTETR"/>
</dbReference>
<proteinExistence type="predicted"/>
<gene>
    <name evidence="6" type="ORF">C1707_10995</name>
    <name evidence="7" type="ORF">CFHF_02775</name>
</gene>
<keyword evidence="1" id="KW-0805">Transcription regulation</keyword>
<name>A0A2N5D295_9CAUL</name>
<dbReference type="KEGG" id="cfh:C1707_10995"/>
<dbReference type="PANTHER" id="PTHR30055:SF234">
    <property type="entry name" value="HTH-TYPE TRANSCRIPTIONAL REGULATOR BETI"/>
    <property type="match status" value="1"/>
</dbReference>
<accession>A0A2N5D295</accession>
<reference evidence="7 8" key="1">
    <citation type="submission" date="2017-12" db="EMBL/GenBank/DDBJ databases">
        <title>The genome sequence of Caulobacter flavus CGMCC1 15093.</title>
        <authorList>
            <person name="Gao J."/>
            <person name="Mao X."/>
            <person name="Sun J."/>
        </authorList>
    </citation>
    <scope>NUCLEOTIDE SEQUENCE [LARGE SCALE GENOMIC DNA]</scope>
    <source>
        <strain evidence="7 8">CGMCC1 15093</strain>
    </source>
</reference>
<evidence type="ECO:0000313" key="9">
    <source>
        <dbReference type="Proteomes" id="UP000281192"/>
    </source>
</evidence>
<dbReference type="EMBL" id="PJRQ01000007">
    <property type="protein sequence ID" value="PLR20106.1"/>
    <property type="molecule type" value="Genomic_DNA"/>
</dbReference>
<evidence type="ECO:0000256" key="4">
    <source>
        <dbReference type="PROSITE-ProRule" id="PRU00335"/>
    </source>
</evidence>
<dbReference type="RefSeq" id="WP_101711502.1">
    <property type="nucleotide sequence ID" value="NZ_CP026100.1"/>
</dbReference>
<dbReference type="AlphaFoldDB" id="A0A2N5D295"/>
<dbReference type="OrthoDB" id="7501431at2"/>
<dbReference type="Proteomes" id="UP000281192">
    <property type="component" value="Chromosome"/>
</dbReference>
<evidence type="ECO:0000256" key="2">
    <source>
        <dbReference type="ARBA" id="ARBA00023125"/>
    </source>
</evidence>
<keyword evidence="9" id="KW-1185">Reference proteome</keyword>
<dbReference type="InterPro" id="IPR001647">
    <property type="entry name" value="HTH_TetR"/>
</dbReference>
<dbReference type="PROSITE" id="PS01081">
    <property type="entry name" value="HTH_TETR_1"/>
    <property type="match status" value="1"/>
</dbReference>
<dbReference type="Proteomes" id="UP000234483">
    <property type="component" value="Unassembled WGS sequence"/>
</dbReference>
<dbReference type="GO" id="GO:0003700">
    <property type="term" value="F:DNA-binding transcription factor activity"/>
    <property type="evidence" value="ECO:0007669"/>
    <property type="project" value="TreeGrafter"/>
</dbReference>
<dbReference type="EMBL" id="CP026100">
    <property type="protein sequence ID" value="AYV46751.1"/>
    <property type="molecule type" value="Genomic_DNA"/>
</dbReference>
<dbReference type="InterPro" id="IPR050109">
    <property type="entry name" value="HTH-type_TetR-like_transc_reg"/>
</dbReference>
<keyword evidence="2 4" id="KW-0238">DNA-binding</keyword>
<dbReference type="InterPro" id="IPR025996">
    <property type="entry name" value="MT1864/Rv1816-like_C"/>
</dbReference>
<evidence type="ECO:0000256" key="3">
    <source>
        <dbReference type="ARBA" id="ARBA00023163"/>
    </source>
</evidence>
<dbReference type="Gene3D" id="1.10.357.10">
    <property type="entry name" value="Tetracycline Repressor, domain 2"/>
    <property type="match status" value="1"/>
</dbReference>
<keyword evidence="3" id="KW-0804">Transcription</keyword>
<sequence length="213" mass="23724">MTAPKVRSPRKPKGQGAQRREEILDAALKLFSAKGLHAVSTRQIAEVVGISQPALYAYFATKDDITAELCVRAFAILVERMQAARADFVPTAECFERTLRVYVDFGLQNPDAYRVAFMVEKGLDGTYKERVGDRPMMAGIGAFQRFAEIVAEMRDAGLTHDDDVQRMTQTLWAGLHGLVSLLIARADFPWVEREVLIACHISLLRRGALKNVS</sequence>
<dbReference type="PROSITE" id="PS50977">
    <property type="entry name" value="HTH_TETR_2"/>
    <property type="match status" value="1"/>
</dbReference>
<dbReference type="Pfam" id="PF00440">
    <property type="entry name" value="TetR_N"/>
    <property type="match status" value="1"/>
</dbReference>
<organism evidence="7 8">
    <name type="scientific">Caulobacter flavus</name>
    <dbReference type="NCBI Taxonomy" id="1679497"/>
    <lineage>
        <taxon>Bacteria</taxon>
        <taxon>Pseudomonadati</taxon>
        <taxon>Pseudomonadota</taxon>
        <taxon>Alphaproteobacteria</taxon>
        <taxon>Caulobacterales</taxon>
        <taxon>Caulobacteraceae</taxon>
        <taxon>Caulobacter</taxon>
    </lineage>
</organism>
<evidence type="ECO:0000313" key="6">
    <source>
        <dbReference type="EMBL" id="AYV46751.1"/>
    </source>
</evidence>
<dbReference type="GO" id="GO:0000976">
    <property type="term" value="F:transcription cis-regulatory region binding"/>
    <property type="evidence" value="ECO:0007669"/>
    <property type="project" value="TreeGrafter"/>
</dbReference>
<dbReference type="InterPro" id="IPR023772">
    <property type="entry name" value="DNA-bd_HTH_TetR-type_CS"/>
</dbReference>
<dbReference type="SUPFAM" id="SSF46689">
    <property type="entry name" value="Homeodomain-like"/>
    <property type="match status" value="1"/>
</dbReference>
<dbReference type="InterPro" id="IPR009057">
    <property type="entry name" value="Homeodomain-like_sf"/>
</dbReference>
<evidence type="ECO:0000256" key="1">
    <source>
        <dbReference type="ARBA" id="ARBA00023015"/>
    </source>
</evidence>
<dbReference type="PANTHER" id="PTHR30055">
    <property type="entry name" value="HTH-TYPE TRANSCRIPTIONAL REGULATOR RUTR"/>
    <property type="match status" value="1"/>
</dbReference>
<dbReference type="SUPFAM" id="SSF48498">
    <property type="entry name" value="Tetracyclin repressor-like, C-terminal domain"/>
    <property type="match status" value="1"/>
</dbReference>
<feature type="DNA-binding region" description="H-T-H motif" evidence="4">
    <location>
        <begin position="40"/>
        <end position="59"/>
    </location>
</feature>
<protein>
    <submittedName>
        <fullName evidence="7">TetR/AcrR family transcriptional regulator</fullName>
    </submittedName>
</protein>
<evidence type="ECO:0000313" key="8">
    <source>
        <dbReference type="Proteomes" id="UP000234483"/>
    </source>
</evidence>
<evidence type="ECO:0000313" key="7">
    <source>
        <dbReference type="EMBL" id="PLR20106.1"/>
    </source>
</evidence>
<dbReference type="InterPro" id="IPR036271">
    <property type="entry name" value="Tet_transcr_reg_TetR-rel_C_sf"/>
</dbReference>